<feature type="transmembrane region" description="Helical" evidence="2">
    <location>
        <begin position="524"/>
        <end position="541"/>
    </location>
</feature>
<feature type="transmembrane region" description="Helical" evidence="2">
    <location>
        <begin position="553"/>
        <end position="572"/>
    </location>
</feature>
<feature type="transmembrane region" description="Helical" evidence="2">
    <location>
        <begin position="624"/>
        <end position="647"/>
    </location>
</feature>
<dbReference type="Pfam" id="PF01757">
    <property type="entry name" value="Acyl_transf_3"/>
    <property type="match status" value="1"/>
</dbReference>
<organism evidence="4 5">
    <name type="scientific">Pristionchus mayeri</name>
    <dbReference type="NCBI Taxonomy" id="1317129"/>
    <lineage>
        <taxon>Eukaryota</taxon>
        <taxon>Metazoa</taxon>
        <taxon>Ecdysozoa</taxon>
        <taxon>Nematoda</taxon>
        <taxon>Chromadorea</taxon>
        <taxon>Rhabditida</taxon>
        <taxon>Rhabditina</taxon>
        <taxon>Diplogasteromorpha</taxon>
        <taxon>Diplogasteroidea</taxon>
        <taxon>Neodiplogasteridae</taxon>
        <taxon>Pristionchus</taxon>
    </lineage>
</organism>
<dbReference type="Proteomes" id="UP001328107">
    <property type="component" value="Unassembled WGS sequence"/>
</dbReference>
<accession>A0AAN4ZKH2</accession>
<feature type="transmembrane region" description="Helical" evidence="2">
    <location>
        <begin position="295"/>
        <end position="318"/>
    </location>
</feature>
<feature type="non-terminal residue" evidence="4">
    <location>
        <position position="1"/>
    </location>
</feature>
<gene>
    <name evidence="4" type="ORF">PMAYCL1PPCAC_08865</name>
</gene>
<dbReference type="AlphaFoldDB" id="A0AAN4ZKH2"/>
<dbReference type="InterPro" id="IPR006621">
    <property type="entry name" value="Nose-resist-to-fluoxetine_N"/>
</dbReference>
<dbReference type="Pfam" id="PF20146">
    <property type="entry name" value="NRF"/>
    <property type="match status" value="1"/>
</dbReference>
<feature type="transmembrane region" description="Helical" evidence="2">
    <location>
        <begin position="444"/>
        <end position="463"/>
    </location>
</feature>
<dbReference type="PANTHER" id="PTHR11161:SF55">
    <property type="entry name" value="NOSE RESISTANT-TO-FLUOXETINE PROTEIN N-TERMINAL DOMAIN-CONTAINING PROTEIN"/>
    <property type="match status" value="1"/>
</dbReference>
<sequence length="727" mass="82652">FIAILLVLNFANAEPPNLLFEAVQHQRRLEESMKELSSTWEQIIVDKDQLLDSRKTIEALANNAERVSDECSQDIGLIVDALLELARESAKGNGSLTDFDREVVLPMIDSAGRIGPAILKGHIYFAGHFSECHSINFAVDGRSRRMKGTYFRIANDVAFRDNRVNGSCANIAKNFKFGICLPAGCTSADLMKVFRPETGDPVVPNSVCAVQRTNDSLPPLDAGFYVTASIMAIIALLGISSSIVDYLLSETAQKAGITNELPWRIFMAFSLYSNISSIFDVSAANKDGQIGPIHCIRFFSMSWVVMGHFFSSSLLTSANPFDILTMGKDLLSEFIMNAYFAVDSFFFMSALLLTFIWFKNYHKNPRGTNSAAAWIMFYVHRIIRLSPPYYMAVIFYTWVLKQMFVDKPFNMTFLYNGDFCRETWWIELLYAHNWWKADKACMGISWYLAAEMQIYLFTPLLILPLAIKPAIGFIVAAVVLIISTAANIFLVYYYHWPVRLLWPCFPTRETMHFSNYSMLMYDNPLIRCQIYIMGMLVGWFLQTKKTMKINPIINIICWVLGLSLMLCVVFGLHDQSNGFYIPVFWRAMYSSLSRIAFGVGLTWIIVSSYYGYGGPINKFMSWHIWIPFGRLTYCGYLTHIPVMMLIMGQSTDTVFFTTFLEAFITRVVSTITVTFFVATFWSSLFEISFGKIQTILLGGLRPSSGEKKKQVTEESWTANTEEKIIEK</sequence>
<feature type="non-terminal residue" evidence="4">
    <location>
        <position position="727"/>
    </location>
</feature>
<feature type="transmembrane region" description="Helical" evidence="2">
    <location>
        <begin position="222"/>
        <end position="243"/>
    </location>
</feature>
<dbReference type="InterPro" id="IPR052728">
    <property type="entry name" value="O2_lipid_transport_reg"/>
</dbReference>
<evidence type="ECO:0000259" key="3">
    <source>
        <dbReference type="SMART" id="SM00703"/>
    </source>
</evidence>
<feature type="transmembrane region" description="Helical" evidence="2">
    <location>
        <begin position="592"/>
        <end position="612"/>
    </location>
</feature>
<dbReference type="EMBL" id="BTRK01000002">
    <property type="protein sequence ID" value="GMR38670.1"/>
    <property type="molecule type" value="Genomic_DNA"/>
</dbReference>
<keyword evidence="2" id="KW-0812">Transmembrane</keyword>
<keyword evidence="2" id="KW-0472">Membrane</keyword>
<evidence type="ECO:0000313" key="5">
    <source>
        <dbReference type="Proteomes" id="UP001328107"/>
    </source>
</evidence>
<feature type="transmembrane region" description="Helical" evidence="2">
    <location>
        <begin position="659"/>
        <end position="681"/>
    </location>
</feature>
<reference evidence="5" key="1">
    <citation type="submission" date="2022-10" db="EMBL/GenBank/DDBJ databases">
        <title>Genome assembly of Pristionchus species.</title>
        <authorList>
            <person name="Yoshida K."/>
            <person name="Sommer R.J."/>
        </authorList>
    </citation>
    <scope>NUCLEOTIDE SEQUENCE [LARGE SCALE GENOMIC DNA]</scope>
    <source>
        <strain evidence="5">RS5460</strain>
    </source>
</reference>
<feature type="domain" description="Nose resistant-to-fluoxetine protein N-terminal" evidence="3">
    <location>
        <begin position="68"/>
        <end position="214"/>
    </location>
</feature>
<proteinExistence type="predicted"/>
<keyword evidence="2" id="KW-1133">Transmembrane helix</keyword>
<keyword evidence="5" id="KW-1185">Reference proteome</keyword>
<dbReference type="SMART" id="SM00703">
    <property type="entry name" value="NRF"/>
    <property type="match status" value="1"/>
</dbReference>
<name>A0AAN4ZKH2_9BILA</name>
<feature type="transmembrane region" description="Helical" evidence="2">
    <location>
        <begin position="378"/>
        <end position="399"/>
    </location>
</feature>
<dbReference type="PANTHER" id="PTHR11161">
    <property type="entry name" value="O-ACYLTRANSFERASE"/>
    <property type="match status" value="1"/>
</dbReference>
<dbReference type="GO" id="GO:0016747">
    <property type="term" value="F:acyltransferase activity, transferring groups other than amino-acyl groups"/>
    <property type="evidence" value="ECO:0007669"/>
    <property type="project" value="InterPro"/>
</dbReference>
<evidence type="ECO:0000313" key="4">
    <source>
        <dbReference type="EMBL" id="GMR38670.1"/>
    </source>
</evidence>
<feature type="region of interest" description="Disordered" evidence="1">
    <location>
        <begin position="703"/>
        <end position="727"/>
    </location>
</feature>
<feature type="transmembrane region" description="Helical" evidence="2">
    <location>
        <begin position="470"/>
        <end position="493"/>
    </location>
</feature>
<protein>
    <recommendedName>
        <fullName evidence="3">Nose resistant-to-fluoxetine protein N-terminal domain-containing protein</fullName>
    </recommendedName>
</protein>
<evidence type="ECO:0000256" key="1">
    <source>
        <dbReference type="SAM" id="MobiDB-lite"/>
    </source>
</evidence>
<dbReference type="InterPro" id="IPR002656">
    <property type="entry name" value="Acyl_transf_3_dom"/>
</dbReference>
<comment type="caution">
    <text evidence="4">The sequence shown here is derived from an EMBL/GenBank/DDBJ whole genome shotgun (WGS) entry which is preliminary data.</text>
</comment>
<evidence type="ECO:0000256" key="2">
    <source>
        <dbReference type="SAM" id="Phobius"/>
    </source>
</evidence>
<feature type="transmembrane region" description="Helical" evidence="2">
    <location>
        <begin position="338"/>
        <end position="358"/>
    </location>
</feature>